<keyword evidence="1" id="KW-0813">Transport</keyword>
<feature type="compositionally biased region" description="Low complexity" evidence="2">
    <location>
        <begin position="152"/>
        <end position="166"/>
    </location>
</feature>
<sequence>MPALDAASNSPNNPANNQSASRPRTPLAQRLETLVDGEPRMQAAARKSVAQHIPPSSSQPILRWLGNWSPYRRASPEASPPSSRPPSPGLASLNEALTEPISIAFPASAHLPHSFTASRALSRPPPFLDNLTRSTLPTASLSPSSEEDPYDVSVANSSPPSGSSVGILRSVSLRDHRRKLSLQATPPQTPAASESPIARWWFQSENKENVDALLDQDDRAENVQQEQRLLRGKYRSPKNPVVFCHGLLGFDSVTIGPSIAPVEVTHWRGIKEVLEANGTEVLITRVPATSSPVDRAKVLEEKISATYPGRSVHLIGHSMGGLDCRYLTTHLTQRKFSVLSITTIATPHRGSSFADHFLATVGRTRMPSVLSLLDLLPNGGGDGKAFESLTIESMRKFNDETPDDPSVRYFSWGATYDPGIIDTWKWPHSVVLEHEGENDGLVSVASSKWGTYLGTLQGVSHLNLVGWINPAQYKWAEMMGREIKFRPATFYLGVADMLAGEVEGQPPAEKGAGNEAGRGVDLTEDSRGVDEPASSAQQQHNTSSAAEPLQRTNDGTPQGR</sequence>
<organism evidence="4 5">
    <name type="scientific">Mycena albidolilacea</name>
    <dbReference type="NCBI Taxonomy" id="1033008"/>
    <lineage>
        <taxon>Eukaryota</taxon>
        <taxon>Fungi</taxon>
        <taxon>Dikarya</taxon>
        <taxon>Basidiomycota</taxon>
        <taxon>Agaricomycotina</taxon>
        <taxon>Agaricomycetes</taxon>
        <taxon>Agaricomycetidae</taxon>
        <taxon>Agaricales</taxon>
        <taxon>Marasmiineae</taxon>
        <taxon>Mycenaceae</taxon>
        <taxon>Mycena</taxon>
    </lineage>
</organism>
<dbReference type="EC" id="3.1.-.-" evidence="1"/>
<dbReference type="EMBL" id="JARIHO010000008">
    <property type="protein sequence ID" value="KAJ7357182.1"/>
    <property type="molecule type" value="Genomic_DNA"/>
</dbReference>
<dbReference type="GO" id="GO:0005789">
    <property type="term" value="C:endoplasmic reticulum membrane"/>
    <property type="evidence" value="ECO:0007669"/>
    <property type="project" value="UniProtKB-SubCell"/>
</dbReference>
<dbReference type="SUPFAM" id="SSF53474">
    <property type="entry name" value="alpha/beta-Hydrolases"/>
    <property type="match status" value="1"/>
</dbReference>
<keyword evidence="1" id="KW-0472">Membrane</keyword>
<comment type="caution">
    <text evidence="4">The sequence shown here is derived from an EMBL/GenBank/DDBJ whole genome shotgun (WGS) entry which is preliminary data.</text>
</comment>
<dbReference type="Proteomes" id="UP001218218">
    <property type="component" value="Unassembled WGS sequence"/>
</dbReference>
<keyword evidence="1" id="KW-0653">Protein transport</keyword>
<dbReference type="Pfam" id="PF07819">
    <property type="entry name" value="PGAP1"/>
    <property type="match status" value="1"/>
</dbReference>
<dbReference type="GO" id="GO:0016788">
    <property type="term" value="F:hydrolase activity, acting on ester bonds"/>
    <property type="evidence" value="ECO:0007669"/>
    <property type="project" value="InterPro"/>
</dbReference>
<name>A0AAD7EXZ4_9AGAR</name>
<feature type="compositionally biased region" description="Low complexity" evidence="2">
    <location>
        <begin position="1"/>
        <end position="23"/>
    </location>
</feature>
<evidence type="ECO:0000313" key="4">
    <source>
        <dbReference type="EMBL" id="KAJ7357182.1"/>
    </source>
</evidence>
<dbReference type="InterPro" id="IPR029058">
    <property type="entry name" value="AB_hydrolase_fold"/>
</dbReference>
<keyword evidence="5" id="KW-1185">Reference proteome</keyword>
<feature type="region of interest" description="Disordered" evidence="2">
    <location>
        <begin position="123"/>
        <end position="166"/>
    </location>
</feature>
<evidence type="ECO:0000259" key="3">
    <source>
        <dbReference type="Pfam" id="PF07819"/>
    </source>
</evidence>
<evidence type="ECO:0000256" key="2">
    <source>
        <dbReference type="SAM" id="MobiDB-lite"/>
    </source>
</evidence>
<evidence type="ECO:0000256" key="1">
    <source>
        <dbReference type="RuleBase" id="RU365011"/>
    </source>
</evidence>
<feature type="compositionally biased region" description="Polar residues" evidence="2">
    <location>
        <begin position="534"/>
        <end position="560"/>
    </location>
</feature>
<proteinExistence type="inferred from homology"/>
<feature type="region of interest" description="Disordered" evidence="2">
    <location>
        <begin position="504"/>
        <end position="560"/>
    </location>
</feature>
<dbReference type="AlphaFoldDB" id="A0AAD7EXZ4"/>
<dbReference type="InterPro" id="IPR012908">
    <property type="entry name" value="PGAP1-ab_dom-like"/>
</dbReference>
<reference evidence="4" key="1">
    <citation type="submission" date="2023-03" db="EMBL/GenBank/DDBJ databases">
        <title>Massive genome expansion in bonnet fungi (Mycena s.s.) driven by repeated elements and novel gene families across ecological guilds.</title>
        <authorList>
            <consortium name="Lawrence Berkeley National Laboratory"/>
            <person name="Harder C.B."/>
            <person name="Miyauchi S."/>
            <person name="Viragh M."/>
            <person name="Kuo A."/>
            <person name="Thoen E."/>
            <person name="Andreopoulos B."/>
            <person name="Lu D."/>
            <person name="Skrede I."/>
            <person name="Drula E."/>
            <person name="Henrissat B."/>
            <person name="Morin E."/>
            <person name="Kohler A."/>
            <person name="Barry K."/>
            <person name="LaButti K."/>
            <person name="Morin E."/>
            <person name="Salamov A."/>
            <person name="Lipzen A."/>
            <person name="Mereny Z."/>
            <person name="Hegedus B."/>
            <person name="Baldrian P."/>
            <person name="Stursova M."/>
            <person name="Weitz H."/>
            <person name="Taylor A."/>
            <person name="Grigoriev I.V."/>
            <person name="Nagy L.G."/>
            <person name="Martin F."/>
            <person name="Kauserud H."/>
        </authorList>
    </citation>
    <scope>NUCLEOTIDE SEQUENCE</scope>
    <source>
        <strain evidence="4">CBHHK002</strain>
    </source>
</reference>
<comment type="similarity">
    <text evidence="1">Belongs to the GPI inositol-deacylase family.</text>
</comment>
<dbReference type="Gene3D" id="3.40.50.1820">
    <property type="entry name" value="alpha/beta hydrolase"/>
    <property type="match status" value="1"/>
</dbReference>
<protein>
    <recommendedName>
        <fullName evidence="1">GPI inositol-deacylase</fullName>
        <ecNumber evidence="1">3.1.-.-</ecNumber>
    </recommendedName>
</protein>
<comment type="subcellular location">
    <subcellularLocation>
        <location evidence="1">Endoplasmic reticulum membrane</location>
    </subcellularLocation>
</comment>
<evidence type="ECO:0000313" key="5">
    <source>
        <dbReference type="Proteomes" id="UP001218218"/>
    </source>
</evidence>
<dbReference type="GO" id="GO:0015031">
    <property type="term" value="P:protein transport"/>
    <property type="evidence" value="ECO:0007669"/>
    <property type="project" value="UniProtKB-KW"/>
</dbReference>
<keyword evidence="1 4" id="KW-0378">Hydrolase</keyword>
<feature type="region of interest" description="Disordered" evidence="2">
    <location>
        <begin position="1"/>
        <end position="61"/>
    </location>
</feature>
<gene>
    <name evidence="4" type="ORF">DFH08DRAFT_851248</name>
</gene>
<dbReference type="PANTHER" id="PTHR11440">
    <property type="entry name" value="LECITHIN-CHOLESTEROL ACYLTRANSFERASE-RELATED"/>
    <property type="match status" value="1"/>
</dbReference>
<keyword evidence="1" id="KW-0256">Endoplasmic reticulum</keyword>
<feature type="region of interest" description="Disordered" evidence="2">
    <location>
        <begin position="73"/>
        <end position="92"/>
    </location>
</feature>
<comment type="function">
    <text evidence="1">Involved in inositol deacylation of GPI-anchored proteins which plays important roles in the quality control and ER-associated degradation of GPI-anchored proteins.</text>
</comment>
<feature type="compositionally biased region" description="Pro residues" evidence="2">
    <location>
        <begin position="78"/>
        <end position="88"/>
    </location>
</feature>
<feature type="domain" description="GPI inositol-deacylase PGAP1-like alpha/beta" evidence="3">
    <location>
        <begin position="307"/>
        <end position="356"/>
    </location>
</feature>
<feature type="compositionally biased region" description="Low complexity" evidence="2">
    <location>
        <begin position="134"/>
        <end position="144"/>
    </location>
</feature>
<accession>A0AAD7EXZ4</accession>